<dbReference type="Proteomes" id="UP000829542">
    <property type="component" value="Chromosome"/>
</dbReference>
<dbReference type="InterPro" id="IPR024651">
    <property type="entry name" value="FAD-SLDH_ssu"/>
</dbReference>
<organism evidence="2 3">
    <name type="scientific">Ignatzschineria rhizosphaerae</name>
    <dbReference type="NCBI Taxonomy" id="2923279"/>
    <lineage>
        <taxon>Bacteria</taxon>
        <taxon>Pseudomonadati</taxon>
        <taxon>Pseudomonadota</taxon>
        <taxon>Gammaproteobacteria</taxon>
        <taxon>Cardiobacteriales</taxon>
        <taxon>Ignatzschineriaceae</taxon>
        <taxon>Ignatzschineria</taxon>
    </lineage>
</organism>
<dbReference type="Pfam" id="PF12318">
    <property type="entry name" value="FAD-SLDH"/>
    <property type="match status" value="1"/>
</dbReference>
<proteinExistence type="predicted"/>
<sequence length="169" mass="19353">MNHAHIPTLSRRKFLFSSTVITAYMMLSPSAFALNITENRNVSLAKFLTNKPLDQALVDRAFEALIKVDPNFQKKADALCSYIKDQQFQSIETLKKDAHFKKEHQTTARSIIAVFYLGYAGTPIPQAAHDNVRFVTYTEIETFKLTQKYTPIPGYSRWKTNYWANLPTA</sequence>
<feature type="chain" id="PRO_5045700068" evidence="1">
    <location>
        <begin position="34"/>
        <end position="169"/>
    </location>
</feature>
<name>A0ABY3WXQ0_9GAMM</name>
<dbReference type="PROSITE" id="PS51318">
    <property type="entry name" value="TAT"/>
    <property type="match status" value="1"/>
</dbReference>
<evidence type="ECO:0000313" key="2">
    <source>
        <dbReference type="EMBL" id="UNM95381.1"/>
    </source>
</evidence>
<protein>
    <submittedName>
        <fullName evidence="2">Sorbitol dehydrogenase family protein</fullName>
    </submittedName>
</protein>
<evidence type="ECO:0000313" key="3">
    <source>
        <dbReference type="Proteomes" id="UP000829542"/>
    </source>
</evidence>
<dbReference type="InterPro" id="IPR006311">
    <property type="entry name" value="TAT_signal"/>
</dbReference>
<keyword evidence="3" id="KW-1185">Reference proteome</keyword>
<feature type="signal peptide" evidence="1">
    <location>
        <begin position="1"/>
        <end position="33"/>
    </location>
</feature>
<dbReference type="RefSeq" id="WP_242147575.1">
    <property type="nucleotide sequence ID" value="NZ_CP093379.1"/>
</dbReference>
<reference evidence="2 3" key="1">
    <citation type="submission" date="2022-03" db="EMBL/GenBank/DDBJ databases">
        <title>Ignatzschineria rhizosphaerae HR5S32.</title>
        <authorList>
            <person name="Sun J.Q."/>
            <person name="Feng J.Y."/>
        </authorList>
    </citation>
    <scope>NUCLEOTIDE SEQUENCE [LARGE SCALE GENOMIC DNA]</scope>
    <source>
        <strain evidence="2 3">HR5S32</strain>
    </source>
</reference>
<evidence type="ECO:0000256" key="1">
    <source>
        <dbReference type="SAM" id="SignalP"/>
    </source>
</evidence>
<gene>
    <name evidence="2" type="ORF">MMG00_09090</name>
</gene>
<keyword evidence="1" id="KW-0732">Signal</keyword>
<dbReference type="EMBL" id="CP093379">
    <property type="protein sequence ID" value="UNM95381.1"/>
    <property type="molecule type" value="Genomic_DNA"/>
</dbReference>
<accession>A0ABY3WXQ0</accession>